<dbReference type="PANTHER" id="PTHR36180">
    <property type="entry name" value="DNA-BINDING PROTEIN-RELATED-RELATED"/>
    <property type="match status" value="1"/>
</dbReference>
<evidence type="ECO:0000313" key="3">
    <source>
        <dbReference type="Proteomes" id="UP001211006"/>
    </source>
</evidence>
<gene>
    <name evidence="2" type="ORF">PND83_15095</name>
</gene>
<organism evidence="2 3">
    <name type="scientific">Flavonifractor plautii</name>
    <name type="common">Fusobacterium plautii</name>
    <dbReference type="NCBI Taxonomy" id="292800"/>
    <lineage>
        <taxon>Bacteria</taxon>
        <taxon>Bacillati</taxon>
        <taxon>Bacillota</taxon>
        <taxon>Clostridia</taxon>
        <taxon>Eubacteriales</taxon>
        <taxon>Oscillospiraceae</taxon>
        <taxon>Flavonifractor</taxon>
    </lineage>
</organism>
<dbReference type="InterPro" id="IPR003497">
    <property type="entry name" value="BRO_N_domain"/>
</dbReference>
<dbReference type="PANTHER" id="PTHR36180:SF2">
    <property type="entry name" value="BRO FAMILY PROTEIN"/>
    <property type="match status" value="1"/>
</dbReference>
<accession>A0AAW6C993</accession>
<proteinExistence type="predicted"/>
<dbReference type="RefSeq" id="WP_271907912.1">
    <property type="nucleotide sequence ID" value="NZ_AP031431.1"/>
</dbReference>
<dbReference type="Proteomes" id="UP001211006">
    <property type="component" value="Unassembled WGS sequence"/>
</dbReference>
<dbReference type="Pfam" id="PF02498">
    <property type="entry name" value="Bro-N"/>
    <property type="match status" value="1"/>
</dbReference>
<comment type="caution">
    <text evidence="2">The sequence shown here is derived from an EMBL/GenBank/DDBJ whole genome shotgun (WGS) entry which is preliminary data.</text>
</comment>
<name>A0AAW6C993_FLAPL</name>
<reference evidence="2" key="1">
    <citation type="submission" date="2023-01" db="EMBL/GenBank/DDBJ databases">
        <title>Human gut microbiome strain richness.</title>
        <authorList>
            <person name="Chen-Liaw A."/>
        </authorList>
    </citation>
    <scope>NUCLEOTIDE SEQUENCE</scope>
    <source>
        <strain evidence="2">2225st1_A6_2225SCRN_200828</strain>
    </source>
</reference>
<protein>
    <submittedName>
        <fullName evidence="2">BRO family protein</fullName>
    </submittedName>
</protein>
<sequence>MNELMIFNNPEFGEIRTIEEDGKVLFCGSDVAKALGYSKPQNAIDRHCKCALKRGIPHPQSPDKTIEMLFIPEGDIYRLAAKSELPGADKFESWIFDDVLPSIRKHGAYMTPDTLATVNPDLTSLSPELQMFKAIFDSVAKTELKQKEQDKAIEAVNQKVDGIRDVVVLSPNSWREECRRLLAKVAQARGGGGAYQEVNAEVFQLVDERARVSLETRLTNKRRRMADEGVCKSKRDKLNKVDVIADDAKLIEIYIAIVKEMAVKYGVSVGKGTEQAR</sequence>
<dbReference type="EMBL" id="JAQLWO010000017">
    <property type="protein sequence ID" value="MDB7907308.1"/>
    <property type="molecule type" value="Genomic_DNA"/>
</dbReference>
<feature type="domain" description="Bro-N" evidence="1">
    <location>
        <begin position="1"/>
        <end position="107"/>
    </location>
</feature>
<dbReference type="PROSITE" id="PS51750">
    <property type="entry name" value="BRO_N"/>
    <property type="match status" value="1"/>
</dbReference>
<evidence type="ECO:0000259" key="1">
    <source>
        <dbReference type="PROSITE" id="PS51750"/>
    </source>
</evidence>
<dbReference type="SMART" id="SM01040">
    <property type="entry name" value="Bro-N"/>
    <property type="match status" value="1"/>
</dbReference>
<evidence type="ECO:0000313" key="2">
    <source>
        <dbReference type="EMBL" id="MDB7907308.1"/>
    </source>
</evidence>
<dbReference type="AlphaFoldDB" id="A0AAW6C993"/>